<keyword evidence="3" id="KW-0413">Isomerase</keyword>
<comment type="caution">
    <text evidence="3">The sequence shown here is derived from an EMBL/GenBank/DDBJ whole genome shotgun (WGS) entry which is preliminary data.</text>
</comment>
<evidence type="ECO:0000256" key="1">
    <source>
        <dbReference type="SAM" id="MobiDB-lite"/>
    </source>
</evidence>
<dbReference type="RefSeq" id="WP_379516859.1">
    <property type="nucleotide sequence ID" value="NZ_JBHSPA010000029.1"/>
</dbReference>
<organism evidence="3 4">
    <name type="scientific">Nonomuraea insulae</name>
    <dbReference type="NCBI Taxonomy" id="1616787"/>
    <lineage>
        <taxon>Bacteria</taxon>
        <taxon>Bacillati</taxon>
        <taxon>Actinomycetota</taxon>
        <taxon>Actinomycetes</taxon>
        <taxon>Streptosporangiales</taxon>
        <taxon>Streptosporangiaceae</taxon>
        <taxon>Nonomuraea</taxon>
    </lineage>
</organism>
<accession>A0ABW1CSC8</accession>
<gene>
    <name evidence="3" type="ORF">ACFPZ3_26100</name>
</gene>
<dbReference type="Pfam" id="PF11716">
    <property type="entry name" value="MDMPI_N"/>
    <property type="match status" value="1"/>
</dbReference>
<protein>
    <submittedName>
        <fullName evidence="3">Maleylpyruvate isomerase family mycothiol-dependent enzyme</fullName>
    </submittedName>
</protein>
<dbReference type="GO" id="GO:0016853">
    <property type="term" value="F:isomerase activity"/>
    <property type="evidence" value="ECO:0007669"/>
    <property type="project" value="UniProtKB-KW"/>
</dbReference>
<feature type="compositionally biased region" description="Basic and acidic residues" evidence="1">
    <location>
        <begin position="233"/>
        <end position="242"/>
    </location>
</feature>
<dbReference type="InterPro" id="IPR017517">
    <property type="entry name" value="Maleyloyr_isom"/>
</dbReference>
<dbReference type="InterPro" id="IPR034660">
    <property type="entry name" value="DinB/YfiT-like"/>
</dbReference>
<dbReference type="Gene3D" id="1.20.120.450">
    <property type="entry name" value="dinb family like domain"/>
    <property type="match status" value="1"/>
</dbReference>
<evidence type="ECO:0000259" key="2">
    <source>
        <dbReference type="Pfam" id="PF11716"/>
    </source>
</evidence>
<dbReference type="NCBIfam" id="TIGR03083">
    <property type="entry name" value="maleylpyruvate isomerase family mycothiol-dependent enzyme"/>
    <property type="match status" value="1"/>
</dbReference>
<dbReference type="Proteomes" id="UP001596058">
    <property type="component" value="Unassembled WGS sequence"/>
</dbReference>
<dbReference type="InterPro" id="IPR024344">
    <property type="entry name" value="MDMPI_metal-binding"/>
</dbReference>
<dbReference type="SUPFAM" id="SSF109854">
    <property type="entry name" value="DinB/YfiT-like putative metalloenzymes"/>
    <property type="match status" value="1"/>
</dbReference>
<feature type="domain" description="Mycothiol-dependent maleylpyruvate isomerase metal-binding" evidence="2">
    <location>
        <begin position="11"/>
        <end position="99"/>
    </location>
</feature>
<keyword evidence="4" id="KW-1185">Reference proteome</keyword>
<evidence type="ECO:0000313" key="4">
    <source>
        <dbReference type="Proteomes" id="UP001596058"/>
    </source>
</evidence>
<sequence length="254" mass="27726">MNTRVYDMLVEEREQIAQVLAGLTPERLGRQSLCAEWTIHEVGAHLTTFLRCGQLKLYAGLLATAADLDRVNLTLTRWAARRSSERNIAILRRLAGARTTIPRSGYDPVLTDAVLHDLDIRRPLGIARALTEERLWVAFQHLTVKPSPGYTMGARLDGLRIEATDTGWSHGDGPVVRGPAESVILAISGRATAPGEVSGDGVDILRQRVTAGPKPGPLRRVWTATMVLLDPQPPDRRSRDAVSEPPPISQIAGS</sequence>
<evidence type="ECO:0000313" key="3">
    <source>
        <dbReference type="EMBL" id="MFC5827351.1"/>
    </source>
</evidence>
<dbReference type="EMBL" id="JBHSPA010000029">
    <property type="protein sequence ID" value="MFC5827351.1"/>
    <property type="molecule type" value="Genomic_DNA"/>
</dbReference>
<name>A0ABW1CSC8_9ACTN</name>
<proteinExistence type="predicted"/>
<feature type="region of interest" description="Disordered" evidence="1">
    <location>
        <begin position="230"/>
        <end position="254"/>
    </location>
</feature>
<reference evidence="4" key="1">
    <citation type="journal article" date="2019" name="Int. J. Syst. Evol. Microbiol.">
        <title>The Global Catalogue of Microorganisms (GCM) 10K type strain sequencing project: providing services to taxonomists for standard genome sequencing and annotation.</title>
        <authorList>
            <consortium name="The Broad Institute Genomics Platform"/>
            <consortium name="The Broad Institute Genome Sequencing Center for Infectious Disease"/>
            <person name="Wu L."/>
            <person name="Ma J."/>
        </authorList>
    </citation>
    <scope>NUCLEOTIDE SEQUENCE [LARGE SCALE GENOMIC DNA]</scope>
    <source>
        <strain evidence="4">CCUG 53903</strain>
    </source>
</reference>